<dbReference type="PANTHER" id="PTHR34614">
    <property type="match status" value="1"/>
</dbReference>
<reference evidence="1" key="1">
    <citation type="submission" date="2023-03" db="EMBL/GenBank/DDBJ databases">
        <authorList>
            <person name="Cremers G."/>
            <person name="Picone N."/>
        </authorList>
    </citation>
    <scope>NUCLEOTIDE SEQUENCE</scope>
    <source>
        <strain evidence="1">Sample_alias</strain>
    </source>
</reference>
<dbReference type="EMBL" id="OX458932">
    <property type="protein sequence ID" value="CAI9084813.1"/>
    <property type="molecule type" value="Genomic_DNA"/>
</dbReference>
<dbReference type="PANTHER" id="PTHR34614:SF2">
    <property type="entry name" value="TRANSPOSASE IS4-LIKE DOMAIN-CONTAINING PROTEIN"/>
    <property type="match status" value="1"/>
</dbReference>
<organism evidence="1 2">
    <name type="scientific">Candidatus Methylacidiphilum fumarolicum</name>
    <dbReference type="NCBI Taxonomy" id="591154"/>
    <lineage>
        <taxon>Bacteria</taxon>
        <taxon>Pseudomonadati</taxon>
        <taxon>Verrucomicrobiota</taxon>
        <taxon>Methylacidiphilae</taxon>
        <taxon>Methylacidiphilales</taxon>
        <taxon>Methylacidiphilaceae</taxon>
        <taxon>Methylacidiphilum (ex Ratnadevi et al. 2023)</taxon>
    </lineage>
</organism>
<dbReference type="RefSeq" id="WP_009060306.1">
    <property type="nucleotide sequence ID" value="NZ_LXNL01000002.1"/>
</dbReference>
<accession>A0ABN8XC27</accession>
<proteinExistence type="predicted"/>
<evidence type="ECO:0000313" key="2">
    <source>
        <dbReference type="Proteomes" id="UP001161497"/>
    </source>
</evidence>
<protein>
    <submittedName>
        <fullName evidence="1">Uncharacterized protein</fullName>
    </submittedName>
</protein>
<dbReference type="Proteomes" id="UP001161497">
    <property type="component" value="Chromosome"/>
</dbReference>
<name>A0ABN8XC27_9BACT</name>
<gene>
    <name evidence="1" type="ORF">MFUM_0421</name>
</gene>
<evidence type="ECO:0000313" key="1">
    <source>
        <dbReference type="EMBL" id="CAI9084813.1"/>
    </source>
</evidence>
<sequence length="549" mass="64157">MIYNSHVGGNICINVLTKSNGIWEKECVMCLREVKSQQRSKDYKSYFIQESYRNKKGLRAQTIYNVAALSEEIQELMRLDLHRKRISEIEDLRLEEQSNFRDLAVLRETWDWWGLEDVLASVKDPNKTKHLQALIFGRILFLCSKLFLKEEAWGTLLEQACSLEKSEGFEEEGFYREWMGSAGVWSRIEHELFRRASHGRVRLVLYDLSSTYFDGEDPNRLARYGYSRDYQEEQPTVILSMATDAEGIAVHVEVHRDNRSDSTTIPKLLVTLWRRLGIAKAVFVFDCGTRSLLSLEVLMGMERGSVARATWAQFQELMDKLSLDRQPELWDRTKRMDVEKDGLWYIIAEREWLAKRYLERQEARIGKTKLLLEEFKRNARKGEDAFCLDSRVGRMLERCKAHKYIRYGIDRKVRFWWKLHEEESAKEEATDDRYLLETNLLPTEYSAKKVLAHYKNLCEANQAFCRRFPAYWMTARLVAEWSKRGVFKHVPRLLRRLQTIRPSLLSVKGKPAACLLIKISRKLNRLLEKTASLPAFLPAAGLGNPGDSS</sequence>
<keyword evidence="2" id="KW-1185">Reference proteome</keyword>